<sequence>MCVRRISGGGTVYHDQGNTNYSVFMPRENFDRDMSAILVSSALNSVGIPATVNKRHDITVDGFKNITSAKGIDSVRSEVTNLINYSPLITHKQFSDSVINKFSSKFGPFKNNINFSDLDQISKIEFTQDTSTLNSYDWLYGQTPEFVFETCLELESANLNLEIKIVVDKGLIKSISIDSKIPEFQLNDLESTANSCLQGIHSNFYWLLV</sequence>
<comment type="pathway">
    <text evidence="2">Protein modification; protein lipoylation via exogenous pathway; protein N(6)-(lipoyl)lysine from lipoate: step 2/2.</text>
</comment>
<protein>
    <recommendedName>
        <fullName evidence="4">Putative lipoate-protein ligase A</fullName>
    </recommendedName>
</protein>
<dbReference type="STRING" id="133412.A0A1R1X973"/>
<evidence type="ECO:0000259" key="5">
    <source>
        <dbReference type="PROSITE" id="PS51733"/>
    </source>
</evidence>
<dbReference type="Gene3D" id="3.30.930.10">
    <property type="entry name" value="Bira Bifunctional Protein, Domain 2"/>
    <property type="match status" value="2"/>
</dbReference>
<dbReference type="InterPro" id="IPR004143">
    <property type="entry name" value="BPL_LPL_catalytic"/>
</dbReference>
<dbReference type="EMBL" id="LSSN01004646">
    <property type="protein sequence ID" value="OMJ11166.1"/>
    <property type="molecule type" value="Genomic_DNA"/>
</dbReference>
<dbReference type="UniPathway" id="UPA00537">
    <property type="reaction ID" value="UER00595"/>
</dbReference>
<evidence type="ECO:0000313" key="7">
    <source>
        <dbReference type="Proteomes" id="UP000187283"/>
    </source>
</evidence>
<dbReference type="OrthoDB" id="201621at2759"/>
<dbReference type="InterPro" id="IPR045864">
    <property type="entry name" value="aa-tRNA-synth_II/BPL/LPL"/>
</dbReference>
<dbReference type="SUPFAM" id="SSF55681">
    <property type="entry name" value="Class II aaRS and biotin synthetases"/>
    <property type="match status" value="1"/>
</dbReference>
<dbReference type="PROSITE" id="PS51733">
    <property type="entry name" value="BPL_LPL_CATALYTIC"/>
    <property type="match status" value="1"/>
</dbReference>
<organism evidence="6 7">
    <name type="scientific">Smittium culicis</name>
    <dbReference type="NCBI Taxonomy" id="133412"/>
    <lineage>
        <taxon>Eukaryota</taxon>
        <taxon>Fungi</taxon>
        <taxon>Fungi incertae sedis</taxon>
        <taxon>Zoopagomycota</taxon>
        <taxon>Kickxellomycotina</taxon>
        <taxon>Harpellomycetes</taxon>
        <taxon>Harpellales</taxon>
        <taxon>Legeriomycetaceae</taxon>
        <taxon>Smittium</taxon>
    </lineage>
</organism>
<feature type="domain" description="BPL/LPL catalytic" evidence="5">
    <location>
        <begin position="1"/>
        <end position="152"/>
    </location>
</feature>
<keyword evidence="6" id="KW-0436">Ligase</keyword>
<dbReference type="GO" id="GO:0016874">
    <property type="term" value="F:ligase activity"/>
    <property type="evidence" value="ECO:0007669"/>
    <property type="project" value="UniProtKB-KW"/>
</dbReference>
<evidence type="ECO:0000256" key="3">
    <source>
        <dbReference type="ARBA" id="ARBA00008242"/>
    </source>
</evidence>
<evidence type="ECO:0000256" key="1">
    <source>
        <dbReference type="ARBA" id="ARBA00003253"/>
    </source>
</evidence>
<comment type="similarity">
    <text evidence="3">Belongs to the LplA family.</text>
</comment>
<name>A0A1R1X973_9FUNG</name>
<comment type="caution">
    <text evidence="6">The sequence shown here is derived from an EMBL/GenBank/DDBJ whole genome shotgun (WGS) entry which is preliminary data.</text>
</comment>
<dbReference type="Proteomes" id="UP000187283">
    <property type="component" value="Unassembled WGS sequence"/>
</dbReference>
<dbReference type="GO" id="GO:0005739">
    <property type="term" value="C:mitochondrion"/>
    <property type="evidence" value="ECO:0007669"/>
    <property type="project" value="TreeGrafter"/>
</dbReference>
<dbReference type="Pfam" id="PF21948">
    <property type="entry name" value="LplA-B_cat"/>
    <property type="match status" value="1"/>
</dbReference>
<gene>
    <name evidence="6" type="ORF">AYI70_g9891</name>
</gene>
<evidence type="ECO:0000256" key="2">
    <source>
        <dbReference type="ARBA" id="ARBA00005085"/>
    </source>
</evidence>
<evidence type="ECO:0000313" key="6">
    <source>
        <dbReference type="EMBL" id="OMJ11166.1"/>
    </source>
</evidence>
<dbReference type="AlphaFoldDB" id="A0A1R1X973"/>
<keyword evidence="7" id="KW-1185">Reference proteome</keyword>
<dbReference type="GO" id="GO:0009249">
    <property type="term" value="P:protein lipoylation"/>
    <property type="evidence" value="ECO:0007669"/>
    <property type="project" value="InterPro"/>
</dbReference>
<dbReference type="Gene3D" id="3.30.390.50">
    <property type="entry name" value="CO dehydrogenase flavoprotein, C-terminal domain"/>
    <property type="match status" value="1"/>
</dbReference>
<evidence type="ECO:0000256" key="4">
    <source>
        <dbReference type="ARBA" id="ARBA00015925"/>
    </source>
</evidence>
<dbReference type="PANTHER" id="PTHR12561:SF3">
    <property type="entry name" value="LIPOYLTRANSFERASE 1, MITOCHONDRIAL"/>
    <property type="match status" value="1"/>
</dbReference>
<accession>A0A1R1X973</accession>
<comment type="function">
    <text evidence="1">Catalyzes both the ATP-dependent activation of exogenously supplied lipoate to lipoyl-AMP and the transfer of the activated lipoyl onto the lipoyl domains of lipoate-dependent enzymes.</text>
</comment>
<dbReference type="InterPro" id="IPR004562">
    <property type="entry name" value="LipoylTrfase_LipoateP_Ligase"/>
</dbReference>
<proteinExistence type="inferred from homology"/>
<reference evidence="6 7" key="1">
    <citation type="submission" date="2017-01" db="EMBL/GenBank/DDBJ databases">
        <authorList>
            <person name="Mah S.A."/>
            <person name="Swanson W.J."/>
            <person name="Moy G.W."/>
            <person name="Vacquier V.D."/>
        </authorList>
    </citation>
    <scope>NUCLEOTIDE SEQUENCE [LARGE SCALE GENOMIC DNA]</scope>
    <source>
        <strain evidence="6 7">GSMNP</strain>
    </source>
</reference>
<dbReference type="GO" id="GO:0017118">
    <property type="term" value="F:lipoyltransferase activity"/>
    <property type="evidence" value="ECO:0007669"/>
    <property type="project" value="TreeGrafter"/>
</dbReference>
<dbReference type="PANTHER" id="PTHR12561">
    <property type="entry name" value="LIPOATE-PROTEIN LIGASE"/>
    <property type="match status" value="1"/>
</dbReference>